<sequence length="168" mass="18748">MTLTTALQQFGPRVAVIAIIQDEEGRVCTGRRIGPLGGGTLTWPGGHVEFGEDIFTCVERETLEETGLAIKAVKVIGVTNDFFPDNRQPEKLWKHYISIFVECVQENPAQKPQRMEPNKCEGWAWMGLEELKALALSEEGLKEVFLPVINLFRGNFTSEISSSISRLP</sequence>
<dbReference type="Pfam" id="PF00293">
    <property type="entry name" value="NUDIX"/>
    <property type="match status" value="1"/>
</dbReference>
<dbReference type="AlphaFoldDB" id="A0AAN7BKD9"/>
<comment type="caution">
    <text evidence="3">The sequence shown here is derived from an EMBL/GenBank/DDBJ whole genome shotgun (WGS) entry which is preliminary data.</text>
</comment>
<dbReference type="PANTHER" id="PTHR16099:SF5">
    <property type="entry name" value="NUCLEOTIDE TRIPHOSPHATE DIPHOSPHATASE NUDT15"/>
    <property type="match status" value="1"/>
</dbReference>
<dbReference type="GO" id="GO:0005829">
    <property type="term" value="C:cytosol"/>
    <property type="evidence" value="ECO:0007669"/>
    <property type="project" value="TreeGrafter"/>
</dbReference>
<dbReference type="SUPFAM" id="SSF55811">
    <property type="entry name" value="Nudix"/>
    <property type="match status" value="1"/>
</dbReference>
<evidence type="ECO:0000259" key="2">
    <source>
        <dbReference type="PROSITE" id="PS51462"/>
    </source>
</evidence>
<reference evidence="3" key="2">
    <citation type="submission" date="2023-05" db="EMBL/GenBank/DDBJ databases">
        <authorList>
            <consortium name="Lawrence Berkeley National Laboratory"/>
            <person name="Steindorff A."/>
            <person name="Hensen N."/>
            <person name="Bonometti L."/>
            <person name="Westerberg I."/>
            <person name="Brannstrom I.O."/>
            <person name="Guillou S."/>
            <person name="Cros-Aarteil S."/>
            <person name="Calhoun S."/>
            <person name="Haridas S."/>
            <person name="Kuo A."/>
            <person name="Mondo S."/>
            <person name="Pangilinan J."/>
            <person name="Riley R."/>
            <person name="Labutti K."/>
            <person name="Andreopoulos B."/>
            <person name="Lipzen A."/>
            <person name="Chen C."/>
            <person name="Yanf M."/>
            <person name="Daum C."/>
            <person name="Ng V."/>
            <person name="Clum A."/>
            <person name="Ohm R."/>
            <person name="Martin F."/>
            <person name="Silar P."/>
            <person name="Natvig D."/>
            <person name="Lalanne C."/>
            <person name="Gautier V."/>
            <person name="Ament-Velasquez S.L."/>
            <person name="Kruys A."/>
            <person name="Hutchinson M.I."/>
            <person name="Powell A.J."/>
            <person name="Barry K."/>
            <person name="Miller A.N."/>
            <person name="Grigoriev I.V."/>
            <person name="Debuchy R."/>
            <person name="Gladieux P."/>
            <person name="Thoren M.H."/>
            <person name="Johannesson H."/>
        </authorList>
    </citation>
    <scope>NUCLEOTIDE SEQUENCE</scope>
    <source>
        <strain evidence="3">CBS 990.96</strain>
    </source>
</reference>
<dbReference type="FunFam" id="3.90.79.10:FF:000060">
    <property type="entry name" value="Nudix hydrolase 1"/>
    <property type="match status" value="1"/>
</dbReference>
<dbReference type="PROSITE" id="PS51462">
    <property type="entry name" value="NUDIX"/>
    <property type="match status" value="1"/>
</dbReference>
<protein>
    <submittedName>
        <fullName evidence="3">NUDIX hydrolase domain-like protein</fullName>
    </submittedName>
</protein>
<dbReference type="PANTHER" id="PTHR16099">
    <property type="entry name" value="8-OXO-DGTP DIPHOSPHATES NUDT15"/>
    <property type="match status" value="1"/>
</dbReference>
<dbReference type="CDD" id="cd04678">
    <property type="entry name" value="NUDIX_MTH2_Nudt15"/>
    <property type="match status" value="1"/>
</dbReference>
<evidence type="ECO:0000256" key="1">
    <source>
        <dbReference type="ARBA" id="ARBA00022801"/>
    </source>
</evidence>
<feature type="domain" description="Nudix hydrolase" evidence="2">
    <location>
        <begin position="11"/>
        <end position="150"/>
    </location>
</feature>
<dbReference type="GO" id="GO:0035539">
    <property type="term" value="F:8-oxo-7,8-dihydrodeoxyguanosine triphosphate pyrophosphatase activity"/>
    <property type="evidence" value="ECO:0007669"/>
    <property type="project" value="TreeGrafter"/>
</dbReference>
<accession>A0AAN7BKD9</accession>
<reference evidence="3" key="1">
    <citation type="journal article" date="2023" name="Mol. Phylogenet. Evol.">
        <title>Genome-scale phylogeny and comparative genomics of the fungal order Sordariales.</title>
        <authorList>
            <person name="Hensen N."/>
            <person name="Bonometti L."/>
            <person name="Westerberg I."/>
            <person name="Brannstrom I.O."/>
            <person name="Guillou S."/>
            <person name="Cros-Aarteil S."/>
            <person name="Calhoun S."/>
            <person name="Haridas S."/>
            <person name="Kuo A."/>
            <person name="Mondo S."/>
            <person name="Pangilinan J."/>
            <person name="Riley R."/>
            <person name="LaButti K."/>
            <person name="Andreopoulos B."/>
            <person name="Lipzen A."/>
            <person name="Chen C."/>
            <person name="Yan M."/>
            <person name="Daum C."/>
            <person name="Ng V."/>
            <person name="Clum A."/>
            <person name="Steindorff A."/>
            <person name="Ohm R.A."/>
            <person name="Martin F."/>
            <person name="Silar P."/>
            <person name="Natvig D.O."/>
            <person name="Lalanne C."/>
            <person name="Gautier V."/>
            <person name="Ament-Velasquez S.L."/>
            <person name="Kruys A."/>
            <person name="Hutchinson M.I."/>
            <person name="Powell A.J."/>
            <person name="Barry K."/>
            <person name="Miller A.N."/>
            <person name="Grigoriev I.V."/>
            <person name="Debuchy R."/>
            <person name="Gladieux P."/>
            <person name="Hiltunen Thoren M."/>
            <person name="Johannesson H."/>
        </authorList>
    </citation>
    <scope>NUCLEOTIDE SEQUENCE</scope>
    <source>
        <strain evidence="3">CBS 990.96</strain>
    </source>
</reference>
<organism evidence="3 4">
    <name type="scientific">Podospora fimiseda</name>
    <dbReference type="NCBI Taxonomy" id="252190"/>
    <lineage>
        <taxon>Eukaryota</taxon>
        <taxon>Fungi</taxon>
        <taxon>Dikarya</taxon>
        <taxon>Ascomycota</taxon>
        <taxon>Pezizomycotina</taxon>
        <taxon>Sordariomycetes</taxon>
        <taxon>Sordariomycetidae</taxon>
        <taxon>Sordariales</taxon>
        <taxon>Podosporaceae</taxon>
        <taxon>Podospora</taxon>
    </lineage>
</organism>
<evidence type="ECO:0000313" key="4">
    <source>
        <dbReference type="Proteomes" id="UP001301958"/>
    </source>
</evidence>
<keyword evidence="4" id="KW-1185">Reference proteome</keyword>
<dbReference type="PROSITE" id="PS00893">
    <property type="entry name" value="NUDIX_BOX"/>
    <property type="match status" value="1"/>
</dbReference>
<dbReference type="Gene3D" id="3.90.79.10">
    <property type="entry name" value="Nucleoside Triphosphate Pyrophosphohydrolase"/>
    <property type="match status" value="1"/>
</dbReference>
<keyword evidence="1 3" id="KW-0378">Hydrolase</keyword>
<dbReference type="Proteomes" id="UP001301958">
    <property type="component" value="Unassembled WGS sequence"/>
</dbReference>
<name>A0AAN7BKD9_9PEZI</name>
<gene>
    <name evidence="3" type="ORF">QBC38DRAFT_483678</name>
</gene>
<dbReference type="InterPro" id="IPR015797">
    <property type="entry name" value="NUDIX_hydrolase-like_dom_sf"/>
</dbReference>
<dbReference type="EMBL" id="MU865373">
    <property type="protein sequence ID" value="KAK4225186.1"/>
    <property type="molecule type" value="Genomic_DNA"/>
</dbReference>
<dbReference type="GO" id="GO:0006203">
    <property type="term" value="P:dGTP catabolic process"/>
    <property type="evidence" value="ECO:0007669"/>
    <property type="project" value="TreeGrafter"/>
</dbReference>
<dbReference type="InterPro" id="IPR000086">
    <property type="entry name" value="NUDIX_hydrolase_dom"/>
</dbReference>
<dbReference type="InterPro" id="IPR020084">
    <property type="entry name" value="NUDIX_hydrolase_CS"/>
</dbReference>
<evidence type="ECO:0000313" key="3">
    <source>
        <dbReference type="EMBL" id="KAK4225186.1"/>
    </source>
</evidence>
<proteinExistence type="predicted"/>